<dbReference type="OrthoDB" id="1517790at2759"/>
<feature type="region of interest" description="Disordered" evidence="4">
    <location>
        <begin position="906"/>
        <end position="950"/>
    </location>
</feature>
<reference evidence="7" key="1">
    <citation type="journal article" date="2015" name="PLoS Genet.">
        <title>Genome Sequence and Transcriptome Analyses of Chrysochromulina tobin: Metabolic Tools for Enhanced Algal Fitness in the Prominent Order Prymnesiales (Haptophyceae).</title>
        <authorList>
            <person name="Hovde B.T."/>
            <person name="Deodato C.R."/>
            <person name="Hunsperger H.M."/>
            <person name="Ryken S.A."/>
            <person name="Yost W."/>
            <person name="Jha R.K."/>
            <person name="Patterson J."/>
            <person name="Monnat R.J. Jr."/>
            <person name="Barlow S.B."/>
            <person name="Starkenburg S.R."/>
            <person name="Cattolico R.A."/>
        </authorList>
    </citation>
    <scope>NUCLEOTIDE SEQUENCE</scope>
    <source>
        <strain evidence="7">CCMP291</strain>
    </source>
</reference>
<evidence type="ECO:0000313" key="7">
    <source>
        <dbReference type="Proteomes" id="UP000037460"/>
    </source>
</evidence>
<dbReference type="SMART" id="SM00365">
    <property type="entry name" value="LRR_SD22"/>
    <property type="match status" value="14"/>
</dbReference>
<dbReference type="PROSITE" id="PS51450">
    <property type="entry name" value="LRR"/>
    <property type="match status" value="9"/>
</dbReference>
<evidence type="ECO:0000256" key="2">
    <source>
        <dbReference type="ARBA" id="ARBA00022737"/>
    </source>
</evidence>
<feature type="region of interest" description="Disordered" evidence="4">
    <location>
        <begin position="1392"/>
        <end position="1474"/>
    </location>
</feature>
<keyword evidence="7" id="KW-1185">Reference proteome</keyword>
<dbReference type="SUPFAM" id="SSF52075">
    <property type="entry name" value="Outer arm dynein light chain 1"/>
    <property type="match status" value="1"/>
</dbReference>
<evidence type="ECO:0000259" key="5">
    <source>
        <dbReference type="SMART" id="SM00446"/>
    </source>
</evidence>
<sequence>MSAAEADVSSASGSSDEPRQQKTLREERISLLYWASRELLTNDESSAGLPEDEYLRRCAEVTTLELFMNSLPNPEHLTDFVNLRELAIHLEPMPRVVGLSGMQQLQRLCMTETGLRSLNGLEACSSLTHLDCSHNRLTEMESSVLRHLSKLRTLWLNDNTIGRLKGLEGLSALTTLWLGCNRIDAVGDALTCNQNLEDLNLAGNLLANFKDVPTLGRMRKLTKIAMSEPHFGENPLCSLCNYQTYVLFHMPQLQQLDSMLVTDELRALAEATYMKKKMYYNMRIKTLKRNTSNVLRKATEVRQTKISQINLNLNVLLRQAKDVERELHDSSIALASSGGGGSSGGEPAAIGALRRKLDVLMAGIEAKTREIEEIEARLAALKSLVCETSQTSICRLMVELETGGNIRLEDGKPADVWYMSCVDLVTSRFVAADYAELGIGGLRVTRVTRIHNRHLRNQFEQRLEELVSTADGSYKRSLEYLFYAEPPEMPGELARTMEDGFRDVESYRRPCGHSAVPLSNSVALCDLPRLTRQVNALPLDERTALLAGQPPARHAPHLHAQLLITKVFLSRCAQEKGGAPAGAAGGDCKGDDEADRAPIKRADYIGFASVYRASSRDPKQRRWFVFEPALVLPEYLVELEYLPTQAKAERDPSASQLAELGGGLGANGVPSDAEAIDLANLTRPLLRFVQQCSLASAADPYDAECTAALNMPPLLPPRGQLEATGMGQLLQQTSGADWAKLEVLNLHGSSLRQIEGLGELPQLRTLVLCFNEIARIEGLDGCRNLEQLDLGFNLIKRIEGLKGVPALRSLELNNNLIYRLDDVTVLAKYVPLLAALSLRNNAVCEVKSYRPHLLAQLPKLSRLDGVSVESKRQSASSIANATCITPALIRAHAYHSKRYSYSLRPNTLAEGRDDGSSSGAPDPPASSDGTSPWSAAGATNGADGDGGPDGWWRHVEELELNHQHLHKLQGLDKLVNLRRASFCDNALTRLEGLERCVALEELSLEDNRICKLENLSGLKRLTKLDLGKNRITHVEGLEGLNQLSQLSLEDNDISSLAPLAKLLSLMELYIGNNRLVALKDVQQLKELPKLIILDLSGNPLCEASDYRSYTIYQVRKLKVLDGVGIESAEQSSAREKFAGRLTTEHLVEKLGHSFWQHVRELDLSRSKLRELDALHADGFANLRELNLDGNAVLHLQGNELTRIDGLDGLLHLRELVLDRNKIKALEPGSLASLNNLRELRMEEVGLRSLSHFGPLPLLHALFLGGNRIAELIEIEKLSQLPSLHELVLANNPCARKPLYRATTLRKIPPLRVLDGRDVGPDERDRADLLLSNERPPQQNPTAMAALDAMRPNHKVPLKLTSLNFELMAGMAGAGPSDLLGLGGAGVGGSAPHSAGGLQGGGPGTTGSWNPLAGGSESFFLPAPTNKLAQQVGARPGGAGVNPNQGGGDGRRNSARAPAWQRVLDRERGGGGRSS</sequence>
<comment type="caution">
    <text evidence="6">The sequence shown here is derived from an EMBL/GenBank/DDBJ whole genome shotgun (WGS) entry which is preliminary data.</text>
</comment>
<dbReference type="EMBL" id="JWZX01002456">
    <property type="protein sequence ID" value="KOO29137.1"/>
    <property type="molecule type" value="Genomic_DNA"/>
</dbReference>
<evidence type="ECO:0000256" key="3">
    <source>
        <dbReference type="SAM" id="Coils"/>
    </source>
</evidence>
<dbReference type="InterPro" id="IPR003591">
    <property type="entry name" value="Leu-rich_rpt_typical-subtyp"/>
</dbReference>
<dbReference type="Gene3D" id="3.80.10.10">
    <property type="entry name" value="Ribonuclease Inhibitor"/>
    <property type="match status" value="6"/>
</dbReference>
<feature type="region of interest" description="Disordered" evidence="4">
    <location>
        <begin position="1"/>
        <end position="23"/>
    </location>
</feature>
<dbReference type="Pfam" id="PF14580">
    <property type="entry name" value="LRR_9"/>
    <property type="match status" value="4"/>
</dbReference>
<dbReference type="SMART" id="SM00369">
    <property type="entry name" value="LRR_TYP"/>
    <property type="match status" value="10"/>
</dbReference>
<feature type="compositionally biased region" description="Gly residues" evidence="4">
    <location>
        <begin position="1434"/>
        <end position="1447"/>
    </location>
</feature>
<protein>
    <submittedName>
        <fullName evidence="6">Leucine-rich repeat-containing protein 9</fullName>
    </submittedName>
</protein>
<keyword evidence="1" id="KW-0433">Leucine-rich repeat</keyword>
<name>A0A0M0JS56_9EUKA</name>
<feature type="domain" description="U2A'/phosphoprotein 32 family A C-terminal" evidence="5">
    <location>
        <begin position="1296"/>
        <end position="1314"/>
    </location>
</feature>
<feature type="domain" description="U2A'/phosphoprotein 32 family A C-terminal" evidence="5">
    <location>
        <begin position="1103"/>
        <end position="1121"/>
    </location>
</feature>
<feature type="compositionally biased region" description="Basic and acidic residues" evidence="4">
    <location>
        <begin position="1462"/>
        <end position="1474"/>
    </location>
</feature>
<accession>A0A0M0JS56</accession>
<dbReference type="PANTHER" id="PTHR46652:SF3">
    <property type="entry name" value="LEUCINE-RICH REPEAT-CONTAINING PROTEIN 9"/>
    <property type="match status" value="1"/>
</dbReference>
<feature type="domain" description="U2A'/phosphoprotein 32 family A C-terminal" evidence="5">
    <location>
        <begin position="239"/>
        <end position="257"/>
    </location>
</feature>
<evidence type="ECO:0000256" key="1">
    <source>
        <dbReference type="ARBA" id="ARBA00022614"/>
    </source>
</evidence>
<feature type="compositionally biased region" description="Low complexity" evidence="4">
    <location>
        <begin position="916"/>
        <end position="942"/>
    </location>
</feature>
<keyword evidence="3" id="KW-0175">Coiled coil</keyword>
<keyword evidence="2" id="KW-0677">Repeat</keyword>
<gene>
    <name evidence="6" type="ORF">Ctob_008789</name>
</gene>
<dbReference type="SMART" id="SM00446">
    <property type="entry name" value="LRRcap"/>
    <property type="match status" value="4"/>
</dbReference>
<organism evidence="6 7">
    <name type="scientific">Chrysochromulina tobinii</name>
    <dbReference type="NCBI Taxonomy" id="1460289"/>
    <lineage>
        <taxon>Eukaryota</taxon>
        <taxon>Haptista</taxon>
        <taxon>Haptophyta</taxon>
        <taxon>Prymnesiophyceae</taxon>
        <taxon>Prymnesiales</taxon>
        <taxon>Chrysochromulinaceae</taxon>
        <taxon>Chrysochromulina</taxon>
    </lineage>
</organism>
<evidence type="ECO:0000313" key="6">
    <source>
        <dbReference type="EMBL" id="KOO29137.1"/>
    </source>
</evidence>
<feature type="domain" description="U2A'/phosphoprotein 32 family A C-terminal" evidence="5">
    <location>
        <begin position="846"/>
        <end position="864"/>
    </location>
</feature>
<dbReference type="Pfam" id="PF13855">
    <property type="entry name" value="LRR_8"/>
    <property type="match status" value="1"/>
</dbReference>
<evidence type="ECO:0000256" key="4">
    <source>
        <dbReference type="SAM" id="MobiDB-lite"/>
    </source>
</evidence>
<dbReference type="Proteomes" id="UP000037460">
    <property type="component" value="Unassembled WGS sequence"/>
</dbReference>
<dbReference type="PANTHER" id="PTHR46652">
    <property type="entry name" value="LEUCINE-RICH REPEAT AND IQ DOMAIN-CONTAINING PROTEIN 1-RELATED"/>
    <property type="match status" value="1"/>
</dbReference>
<dbReference type="InterPro" id="IPR050836">
    <property type="entry name" value="SDS22/Internalin_LRR"/>
</dbReference>
<dbReference type="InterPro" id="IPR032675">
    <property type="entry name" value="LRR_dom_sf"/>
</dbReference>
<dbReference type="InterPro" id="IPR003603">
    <property type="entry name" value="U2A'_phosphoprotein32A_C"/>
</dbReference>
<dbReference type="SUPFAM" id="SSF52058">
    <property type="entry name" value="L domain-like"/>
    <property type="match status" value="2"/>
</dbReference>
<dbReference type="InterPro" id="IPR001611">
    <property type="entry name" value="Leu-rich_rpt"/>
</dbReference>
<proteinExistence type="predicted"/>
<feature type="coiled-coil region" evidence="3">
    <location>
        <begin position="357"/>
        <end position="384"/>
    </location>
</feature>